<dbReference type="SMART" id="SM00028">
    <property type="entry name" value="TPR"/>
    <property type="match status" value="3"/>
</dbReference>
<dbReference type="Gene3D" id="1.25.40.10">
    <property type="entry name" value="Tetratricopeptide repeat domain"/>
    <property type="match status" value="2"/>
</dbReference>
<evidence type="ECO:0000313" key="2">
    <source>
        <dbReference type="EMBL" id="OAI29137.1"/>
    </source>
</evidence>
<proteinExistence type="predicted"/>
<dbReference type="Proteomes" id="UP000077628">
    <property type="component" value="Unassembled WGS sequence"/>
</dbReference>
<dbReference type="RefSeq" id="WP_064023919.1">
    <property type="nucleotide sequence ID" value="NZ_LUUK01000004.1"/>
</dbReference>
<dbReference type="OrthoDB" id="9777400at2"/>
<feature type="signal peptide" evidence="1">
    <location>
        <begin position="1"/>
        <end position="20"/>
    </location>
</feature>
<dbReference type="InterPro" id="IPR011990">
    <property type="entry name" value="TPR-like_helical_dom_sf"/>
</dbReference>
<dbReference type="SUPFAM" id="SSF48452">
    <property type="entry name" value="TPR-like"/>
    <property type="match status" value="1"/>
</dbReference>
<evidence type="ECO:0000313" key="3">
    <source>
        <dbReference type="Proteomes" id="UP000077628"/>
    </source>
</evidence>
<name>A0A177PFJ6_9GAMM</name>
<comment type="caution">
    <text evidence="2">The sequence shown here is derived from an EMBL/GenBank/DDBJ whole genome shotgun (WGS) entry which is preliminary data.</text>
</comment>
<keyword evidence="3" id="KW-1185">Reference proteome</keyword>
<organism evidence="2 3">
    <name type="scientific">Methylomonas koyamae</name>
    <dbReference type="NCBI Taxonomy" id="702114"/>
    <lineage>
        <taxon>Bacteria</taxon>
        <taxon>Pseudomonadati</taxon>
        <taxon>Pseudomonadota</taxon>
        <taxon>Gammaproteobacteria</taxon>
        <taxon>Methylococcales</taxon>
        <taxon>Methylococcaceae</taxon>
        <taxon>Methylomonas</taxon>
    </lineage>
</organism>
<protein>
    <submittedName>
        <fullName evidence="2">Uncharacterized protein</fullName>
    </submittedName>
</protein>
<reference evidence="3" key="1">
    <citation type="submission" date="2016-03" db="EMBL/GenBank/DDBJ databases">
        <authorList>
            <person name="Heylen K."/>
            <person name="De Vos P."/>
            <person name="Vekeman B."/>
        </authorList>
    </citation>
    <scope>NUCLEOTIDE SEQUENCE [LARGE SCALE GENOMIC DNA]</scope>
    <source>
        <strain evidence="3">R-45383</strain>
    </source>
</reference>
<feature type="chain" id="PRO_5008070261" evidence="1">
    <location>
        <begin position="21"/>
        <end position="386"/>
    </location>
</feature>
<dbReference type="EMBL" id="LUUK01000004">
    <property type="protein sequence ID" value="OAI29137.1"/>
    <property type="molecule type" value="Genomic_DNA"/>
</dbReference>
<dbReference type="STRING" id="702114.A1355_16840"/>
<accession>A0A177PFJ6</accession>
<evidence type="ECO:0000256" key="1">
    <source>
        <dbReference type="SAM" id="SignalP"/>
    </source>
</evidence>
<dbReference type="AlphaFoldDB" id="A0A177PFJ6"/>
<gene>
    <name evidence="2" type="ORF">A1355_16840</name>
</gene>
<keyword evidence="1" id="KW-0732">Signal</keyword>
<dbReference type="InterPro" id="IPR019734">
    <property type="entry name" value="TPR_rpt"/>
</dbReference>
<sequence length="386" mass="42437">MRYVLLTALLVFGPAALGQAFVPADDDRVLDVLPERGGDLQLRALREQLRATPDDRALALQLVERYIALGRAEADPRYFGRAEAVLVPLVRSNPSAEMLTLRAVLAQNRHDFSAALADLRRALALRPRLIGAWLTQAAIHQVQGRYPEALQSCLTVSRLAAGWSGRVCVESVLADSGQLEPAYRRLAALLSVAGPESADERQWAWTVLAEMAERLGDTGAAERHYRRALAIGRLSAYPLAGFADFLLDRQRYAEVLELLTGEQRADGLLLRLALAERQLGHSEAEGHRRTLAARFADSRRRGDTSHQGDEARFELQLNSEPEQALALAAANWQVQREPRDARILLEAAIAAGKFDAARDVLAFLARTGLEDARLRDLAARVAGRLA</sequence>